<name>A0A8S0RWF0_OLEEU</name>
<comment type="catalytic activity">
    <reaction evidence="7 9">
        <text>RNA(n) + a ribonucleoside 5'-triphosphate = RNA(n+1) + diphosphate</text>
        <dbReference type="Rhea" id="RHEA:21248"/>
        <dbReference type="Rhea" id="RHEA-COMP:14527"/>
        <dbReference type="Rhea" id="RHEA-COMP:17342"/>
        <dbReference type="ChEBI" id="CHEBI:33019"/>
        <dbReference type="ChEBI" id="CHEBI:61557"/>
        <dbReference type="ChEBI" id="CHEBI:140395"/>
        <dbReference type="EC" id="2.7.7.48"/>
    </reaction>
</comment>
<keyword evidence="6 9" id="KW-0943">RNA-mediated gene silencing</keyword>
<dbReference type="InterPro" id="IPR057590">
    <property type="entry name" value="PH_RDR1/2-like"/>
</dbReference>
<keyword evidence="3 9" id="KW-0808">Transferase</keyword>
<dbReference type="PROSITE" id="PS50102">
    <property type="entry name" value="RRM"/>
    <property type="match status" value="1"/>
</dbReference>
<evidence type="ECO:0000313" key="12">
    <source>
        <dbReference type="Proteomes" id="UP000594638"/>
    </source>
</evidence>
<dbReference type="GO" id="GO:0010495">
    <property type="term" value="P:siRNA-mediated long-distance post-transcriptional gene silencing"/>
    <property type="evidence" value="ECO:0007669"/>
    <property type="project" value="EnsemblPlants"/>
</dbReference>
<evidence type="ECO:0000313" key="11">
    <source>
        <dbReference type="EMBL" id="CAA2983657.1"/>
    </source>
</evidence>
<dbReference type="Pfam" id="PF24823">
    <property type="entry name" value="PH_RDR2"/>
    <property type="match status" value="1"/>
</dbReference>
<dbReference type="AlphaFoldDB" id="A0A8S0RWF0"/>
<dbReference type="InterPro" id="IPR000504">
    <property type="entry name" value="RRM_dom"/>
</dbReference>
<dbReference type="GO" id="GO:0031380">
    <property type="term" value="C:nuclear RNA-directed RNA polymerase complex"/>
    <property type="evidence" value="ECO:0007669"/>
    <property type="project" value="TreeGrafter"/>
</dbReference>
<dbReference type="InterPro" id="IPR007855">
    <property type="entry name" value="RDRP"/>
</dbReference>
<dbReference type="GO" id="GO:0140745">
    <property type="term" value="P:siRNA transcription"/>
    <property type="evidence" value="ECO:0007669"/>
    <property type="project" value="EnsemblPlants"/>
</dbReference>
<gene>
    <name evidence="11" type="ORF">OLEA9_A040378</name>
</gene>
<dbReference type="GO" id="GO:0003968">
    <property type="term" value="F:RNA-directed RNA polymerase activity"/>
    <property type="evidence" value="ECO:0007669"/>
    <property type="project" value="UniProtKB-KW"/>
</dbReference>
<dbReference type="Pfam" id="PF05183">
    <property type="entry name" value="RdRP"/>
    <property type="match status" value="1"/>
</dbReference>
<dbReference type="CDD" id="cd00590">
    <property type="entry name" value="RRM_SF"/>
    <property type="match status" value="1"/>
</dbReference>
<dbReference type="PANTHER" id="PTHR23079:SF5">
    <property type="entry name" value="RNA-DEPENDENT RNA POLYMERASE 2"/>
    <property type="match status" value="1"/>
</dbReference>
<comment type="function">
    <text evidence="9">Probably involved in the RNA silencing pathway and required for the generation of small interfering RNAs (siRNAs).</text>
</comment>
<dbReference type="EC" id="2.7.7.48" evidence="9"/>
<evidence type="ECO:0000256" key="3">
    <source>
        <dbReference type="ARBA" id="ARBA00022679"/>
    </source>
</evidence>
<dbReference type="OrthoDB" id="6513042at2759"/>
<keyword evidence="2 9" id="KW-0696">RNA-directed RNA polymerase</keyword>
<dbReference type="GO" id="GO:0030422">
    <property type="term" value="P:siRNA processing"/>
    <property type="evidence" value="ECO:0007669"/>
    <property type="project" value="EnsemblPlants"/>
</dbReference>
<dbReference type="Pfam" id="PF26250">
    <property type="entry name" value="RRM_RdRP1_2"/>
    <property type="match status" value="1"/>
</dbReference>
<dbReference type="InterPro" id="IPR058763">
    <property type="entry name" value="RRM_RDR1/2-like"/>
</dbReference>
<evidence type="ECO:0000256" key="7">
    <source>
        <dbReference type="ARBA" id="ARBA00048744"/>
    </source>
</evidence>
<dbReference type="InterPro" id="IPR058751">
    <property type="entry name" value="RDRP_helical"/>
</dbReference>
<feature type="domain" description="RRM" evidence="10">
    <location>
        <begin position="7"/>
        <end position="90"/>
    </location>
</feature>
<organism evidence="11 12">
    <name type="scientific">Olea europaea subsp. europaea</name>
    <dbReference type="NCBI Taxonomy" id="158383"/>
    <lineage>
        <taxon>Eukaryota</taxon>
        <taxon>Viridiplantae</taxon>
        <taxon>Streptophyta</taxon>
        <taxon>Embryophyta</taxon>
        <taxon>Tracheophyta</taxon>
        <taxon>Spermatophyta</taxon>
        <taxon>Magnoliopsida</taxon>
        <taxon>eudicotyledons</taxon>
        <taxon>Gunneridae</taxon>
        <taxon>Pentapetalae</taxon>
        <taxon>asterids</taxon>
        <taxon>lamiids</taxon>
        <taxon>Lamiales</taxon>
        <taxon>Oleaceae</taxon>
        <taxon>Oleeae</taxon>
        <taxon>Olea</taxon>
    </lineage>
</organism>
<dbReference type="InterPro" id="IPR035979">
    <property type="entry name" value="RBD_domain_sf"/>
</dbReference>
<dbReference type="GO" id="GO:0050832">
    <property type="term" value="P:defense response to fungus"/>
    <property type="evidence" value="ECO:0007669"/>
    <property type="project" value="EnsemblPlants"/>
</dbReference>
<dbReference type="SUPFAM" id="SSF54928">
    <property type="entry name" value="RNA-binding domain, RBD"/>
    <property type="match status" value="1"/>
</dbReference>
<evidence type="ECO:0000256" key="1">
    <source>
        <dbReference type="ARBA" id="ARBA00005762"/>
    </source>
</evidence>
<evidence type="ECO:0000256" key="5">
    <source>
        <dbReference type="ARBA" id="ARBA00022884"/>
    </source>
</evidence>
<evidence type="ECO:0000259" key="10">
    <source>
        <dbReference type="PROSITE" id="PS50102"/>
    </source>
</evidence>
<evidence type="ECO:0000256" key="9">
    <source>
        <dbReference type="RuleBase" id="RU363098"/>
    </source>
</evidence>
<evidence type="ECO:0000256" key="2">
    <source>
        <dbReference type="ARBA" id="ARBA00022484"/>
    </source>
</evidence>
<sequence length="1127" mass="127980">MEERQTLTVRITNIPQTAIAKELFTFLESTLGKGTIFACEIFTEYSDWKSRGHGRVQFDTQEAKNNALSLSQQRKLFFRGVYLALSLAFDDVISRPLDPRNRVEDGNEVTLFAGVMIRGDCLGILEFWHCVKLWVVPERKRLELFVNHQGECYKLEVQFGDVLETCGCCLDGDKQEVDAILLKLKYAPKVYKKVSGPDVASKFRTDRYHICKEDFDFLWVRTTDFSSVKSIGYLSSLCWKIQQGSSNVDIYTSLPYYKKDVTELSLIEGKKFHSASNLVPLVTNHLDFKLGYEVLFQLNSLVHTHKLSLAAVDTDLYQLLSGIDIDTAVLVLQKMHKLESTCFEPVSFIKSHLHVVNRDGKNLASAAYNRLINHNVMSCHRVLVTPSKIYCSGPELETSNYIVKNFASYASDFVRVTFVDEDWGRISVGALSTSIKRGIFARPHRTDVYDRILSVLRDGIVIGEKRFEFLAFSASQLRSNSVWMFASNEHVKAQDIREWMGCFSKIRSVSKCAARMGQLFSSSMQTIKVQPQNVKVIPDIEVISDGVGYCFSDGIGKISFAFAREVSRKLGLSHIPSAFQIRYGGYKGVIVIDRRSYDKLALRSSMLKFESKNWMLNVTKWSDSMPCYLNREIIILLSTLGTQDDAFLALLEEQLQLLRQMLTNREAALKVLESMGGIDGKGVLARMLRQGYEPNKEPYLLTMLQSLYENQLSDLRSRSRVFVPKGRVLVGCLDETGILEYGQVFVRITMNKSELQCGEQTFFHKVDDTTSILKGKVVVTKNPCLHPGDVRVLEAVYDEKLDGMGLVDCLVFPQKGERPHPNECSGGDLDGDQYFISWDENLIPARTVEPMDYTGRRPRIMDHDVTLEEIHKFFVDYMVGDTLGAISTAHLVHADREPEKALSSKCLELAALQSMAVDFAKSGAPAEMPRSLKPREFPDFMERWEKPMYISQGALGKLYRATIESHHHINTNSDCSSVISMDMFDQDLIVDGYEAFLETAESHKEQYLDKMTTLLNFYEAKNEVEILTGNLRNKSMYLKHDNRRFGEVKDRILGSAKSLQKEAKGWFESSCNENDQQKLASAWYFVTYHPTYSHGSANCLGFPWVVGNILLEIKSIKSNKLDENPLL</sequence>
<dbReference type="Pfam" id="PF26253">
    <property type="entry name" value="RdRP_head"/>
    <property type="match status" value="1"/>
</dbReference>
<dbReference type="GO" id="GO:0003727">
    <property type="term" value="F:single-stranded RNA binding"/>
    <property type="evidence" value="ECO:0007669"/>
    <property type="project" value="EnsemblPlants"/>
</dbReference>
<protein>
    <recommendedName>
        <fullName evidence="9">RNA-dependent RNA polymerase</fullName>
        <ecNumber evidence="9">2.7.7.48</ecNumber>
    </recommendedName>
</protein>
<dbReference type="InterPro" id="IPR058752">
    <property type="entry name" value="RDRP_C_head"/>
</dbReference>
<reference evidence="11 12" key="1">
    <citation type="submission" date="2019-12" db="EMBL/GenBank/DDBJ databases">
        <authorList>
            <person name="Alioto T."/>
            <person name="Alioto T."/>
            <person name="Gomez Garrido J."/>
        </authorList>
    </citation>
    <scope>NUCLEOTIDE SEQUENCE [LARGE SCALE GENOMIC DNA]</scope>
</reference>
<comment type="similarity">
    <text evidence="1 9">Belongs to the RdRP family.</text>
</comment>
<dbReference type="Proteomes" id="UP000594638">
    <property type="component" value="Unassembled WGS sequence"/>
</dbReference>
<dbReference type="InterPro" id="IPR057596">
    <property type="entry name" value="RDRP_core"/>
</dbReference>
<keyword evidence="12" id="KW-1185">Reference proteome</keyword>
<dbReference type="Pfam" id="PF26252">
    <property type="entry name" value="RdRP_helical"/>
    <property type="match status" value="1"/>
</dbReference>
<dbReference type="GO" id="GO:0005730">
    <property type="term" value="C:nucleolus"/>
    <property type="evidence" value="ECO:0007669"/>
    <property type="project" value="EnsemblPlants"/>
</dbReference>
<accession>A0A8S0RWF0</accession>
<proteinExistence type="inferred from homology"/>
<dbReference type="GO" id="GO:0071667">
    <property type="term" value="F:DNA/RNA hybrid binding"/>
    <property type="evidence" value="ECO:0007669"/>
    <property type="project" value="EnsemblPlants"/>
</dbReference>
<keyword evidence="4 9" id="KW-0548">Nucleotidyltransferase</keyword>
<dbReference type="PANTHER" id="PTHR23079">
    <property type="entry name" value="RNA-DEPENDENT RNA POLYMERASE"/>
    <property type="match status" value="1"/>
</dbReference>
<evidence type="ECO:0000256" key="4">
    <source>
        <dbReference type="ARBA" id="ARBA00022695"/>
    </source>
</evidence>
<dbReference type="Gramene" id="OE9A040378T1">
    <property type="protein sequence ID" value="OE9A040378C1"/>
    <property type="gene ID" value="OE9A040378"/>
</dbReference>
<dbReference type="EMBL" id="CACTIH010003738">
    <property type="protein sequence ID" value="CAA2983657.1"/>
    <property type="molecule type" value="Genomic_DNA"/>
</dbReference>
<comment type="caution">
    <text evidence="11">The sequence shown here is derived from an EMBL/GenBank/DDBJ whole genome shotgun (WGS) entry which is preliminary data.</text>
</comment>
<keyword evidence="5 8" id="KW-0694">RNA-binding</keyword>
<evidence type="ECO:0000256" key="6">
    <source>
        <dbReference type="ARBA" id="ARBA00023158"/>
    </source>
</evidence>
<evidence type="ECO:0000256" key="8">
    <source>
        <dbReference type="PROSITE-ProRule" id="PRU00176"/>
    </source>
</evidence>